<dbReference type="PROSITE" id="PS00018">
    <property type="entry name" value="EF_HAND_1"/>
    <property type="match status" value="1"/>
</dbReference>
<dbReference type="InterPro" id="IPR019285">
    <property type="entry name" value="DUF2336"/>
</dbReference>
<feature type="region of interest" description="Disordered" evidence="1">
    <location>
        <begin position="1"/>
        <end position="48"/>
    </location>
</feature>
<evidence type="ECO:0000313" key="3">
    <source>
        <dbReference type="Proteomes" id="UP000277424"/>
    </source>
</evidence>
<comment type="caution">
    <text evidence="2">The sequence shown here is derived from an EMBL/GenBank/DDBJ whole genome shotgun (WGS) entry which is preliminary data.</text>
</comment>
<dbReference type="EMBL" id="RBIG01000002">
    <property type="protein sequence ID" value="RKQ70308.1"/>
    <property type="molecule type" value="Genomic_DNA"/>
</dbReference>
<dbReference type="InterPro" id="IPR018247">
    <property type="entry name" value="EF_Hand_1_Ca_BS"/>
</dbReference>
<feature type="compositionally biased region" description="Basic and acidic residues" evidence="1">
    <location>
        <begin position="1"/>
        <end position="28"/>
    </location>
</feature>
<name>A0A420WH29_9PROT</name>
<dbReference type="PIRSF" id="PIRSF035865">
    <property type="entry name" value="UCP035865"/>
    <property type="match status" value="1"/>
</dbReference>
<evidence type="ECO:0000256" key="1">
    <source>
        <dbReference type="SAM" id="MobiDB-lite"/>
    </source>
</evidence>
<reference evidence="2 3" key="1">
    <citation type="submission" date="2018-10" db="EMBL/GenBank/DDBJ databases">
        <title>Comparative analysis of microorganisms from saline springs in Andes Mountain Range, Colombia.</title>
        <authorList>
            <person name="Rubin E."/>
        </authorList>
    </citation>
    <scope>NUCLEOTIDE SEQUENCE [LARGE SCALE GENOMIC DNA]</scope>
    <source>
        <strain evidence="2 3">USBA 36</strain>
    </source>
</reference>
<organism evidence="2 3">
    <name type="scientific">Oceanibaculum indicum</name>
    <dbReference type="NCBI Taxonomy" id="526216"/>
    <lineage>
        <taxon>Bacteria</taxon>
        <taxon>Pseudomonadati</taxon>
        <taxon>Pseudomonadota</taxon>
        <taxon>Alphaproteobacteria</taxon>
        <taxon>Rhodospirillales</taxon>
        <taxon>Oceanibaculaceae</taxon>
        <taxon>Oceanibaculum</taxon>
    </lineage>
</organism>
<dbReference type="Pfam" id="PF10098">
    <property type="entry name" value="DUF2336"/>
    <property type="match status" value="1"/>
</dbReference>
<dbReference type="AlphaFoldDB" id="A0A420WH29"/>
<sequence>MSFRDGVRDKVTKSGDPKGESPKAKESAGHGLSAQDVARLAADRSGESRQATVQKLAATYAESEMSPAEREAVMALFQMFARDAEQRVRAALAASVKSLPDLPHDLAMILASDEAEVAGPILESASVLTEADLLMLVRDSDTAKLLSIAKREHVPGSVADALVDSGNEAVVATVVSNPGADLSDRAMERALAAFPNSETVKEGLVSRPVLPVTIAERLVNLVSERLRERLVTHHALSPDMATDIVLESRERATMSLLRGARSTLAVEALAKQLHKNGRLTESLILRAAVLGDIDFLESSLAVIAGIPRENARLLVHDAGRRGLASLLKKADFPARLAVVLQTAVEVADETQFDGLDRDRERYAVRMIERVLTAVDENPDNILDQADVDYLIRKIDRLQGPQAIAC</sequence>
<evidence type="ECO:0000313" key="2">
    <source>
        <dbReference type="EMBL" id="RKQ70308.1"/>
    </source>
</evidence>
<dbReference type="InterPro" id="IPR014598">
    <property type="entry name" value="UCP035865"/>
</dbReference>
<dbReference type="OrthoDB" id="9798569at2"/>
<protein>
    <submittedName>
        <fullName evidence="2">Uncharacterized protein (DUF2336 family)</fullName>
    </submittedName>
</protein>
<gene>
    <name evidence="2" type="ORF">BCL74_2252</name>
</gene>
<proteinExistence type="predicted"/>
<dbReference type="RefSeq" id="WP_121220027.1">
    <property type="nucleotide sequence ID" value="NZ_RBIG01000002.1"/>
</dbReference>
<accession>A0A420WH29</accession>
<dbReference type="Proteomes" id="UP000277424">
    <property type="component" value="Unassembled WGS sequence"/>
</dbReference>